<dbReference type="Proteomes" id="UP000235122">
    <property type="component" value="Unassembled WGS sequence"/>
</dbReference>
<name>A0A2I1IK28_9ACTO</name>
<sequence>MGIQNTEPEDSVTQLTKLQEKLTAMAGQMPDGNEDHNPLEQILGGDEEAAPGDFSDEADEDENWPER</sequence>
<evidence type="ECO:0000313" key="3">
    <source>
        <dbReference type="Proteomes" id="UP000235122"/>
    </source>
</evidence>
<accession>A0A2I1IK28</accession>
<protein>
    <submittedName>
        <fullName evidence="2">Uncharacterized protein</fullName>
    </submittedName>
</protein>
<organism evidence="2 3">
    <name type="scientific">Winkia neuii</name>
    <dbReference type="NCBI Taxonomy" id="33007"/>
    <lineage>
        <taxon>Bacteria</taxon>
        <taxon>Bacillati</taxon>
        <taxon>Actinomycetota</taxon>
        <taxon>Actinomycetes</taxon>
        <taxon>Actinomycetales</taxon>
        <taxon>Actinomycetaceae</taxon>
        <taxon>Winkia</taxon>
    </lineage>
</organism>
<proteinExistence type="predicted"/>
<keyword evidence="3" id="KW-1185">Reference proteome</keyword>
<reference evidence="2 3" key="1">
    <citation type="submission" date="2017-12" db="EMBL/GenBank/DDBJ databases">
        <title>Phylogenetic diversity of female urinary microbiome.</title>
        <authorList>
            <person name="Thomas-White K."/>
            <person name="Wolfe A.J."/>
        </authorList>
    </citation>
    <scope>NUCLEOTIDE SEQUENCE [LARGE SCALE GENOMIC DNA]</scope>
    <source>
        <strain evidence="2 3">UMB0402</strain>
    </source>
</reference>
<evidence type="ECO:0000256" key="1">
    <source>
        <dbReference type="SAM" id="MobiDB-lite"/>
    </source>
</evidence>
<gene>
    <name evidence="2" type="ORF">CYJ19_09640</name>
</gene>
<comment type="caution">
    <text evidence="2">The sequence shown here is derived from an EMBL/GenBank/DDBJ whole genome shotgun (WGS) entry which is preliminary data.</text>
</comment>
<dbReference type="AlphaFoldDB" id="A0A2I1IK28"/>
<evidence type="ECO:0000313" key="2">
    <source>
        <dbReference type="EMBL" id="PKY71480.1"/>
    </source>
</evidence>
<feature type="region of interest" description="Disordered" evidence="1">
    <location>
        <begin position="24"/>
        <end position="67"/>
    </location>
</feature>
<feature type="compositionally biased region" description="Acidic residues" evidence="1">
    <location>
        <begin position="45"/>
        <end position="67"/>
    </location>
</feature>
<dbReference type="RefSeq" id="WP_024332244.1">
    <property type="nucleotide sequence ID" value="NZ_JASOXK010000004.1"/>
</dbReference>
<dbReference type="GeneID" id="35866398"/>
<dbReference type="EMBL" id="PKKO01000006">
    <property type="protein sequence ID" value="PKY71480.1"/>
    <property type="molecule type" value="Genomic_DNA"/>
</dbReference>